<proteinExistence type="inferred from homology"/>
<name>A0A2V5HTB7_9EURO</name>
<evidence type="ECO:0000256" key="2">
    <source>
        <dbReference type="ARBA" id="ARBA00023002"/>
    </source>
</evidence>
<dbReference type="SUPFAM" id="SSF51735">
    <property type="entry name" value="NAD(P)-binding Rossmann-fold domains"/>
    <property type="match status" value="1"/>
</dbReference>
<gene>
    <name evidence="3" type="ORF">BP00DRAFT_357248</name>
</gene>
<dbReference type="Pfam" id="PF13561">
    <property type="entry name" value="adh_short_C2"/>
    <property type="match status" value="1"/>
</dbReference>
<keyword evidence="2" id="KW-0560">Oxidoreductase</keyword>
<sequence>MTTTETPVVLLLGAGRNIGQHTAQHFAAKGYRVALTARNVNPNDSTETQLHIQCDLADPQAVHGVFARVRTTLGVPSVVIYNASSFTLTDADDVFDKVAPEQFARDLNVNIASVFVAAKLAVEGFETLPASAARTFLYTGNALNTVAVPPFFTLGIGKSATAHMIECAAIAYREKGYKFYYVDQRNADGSSSPQIDGEAHAQIFAELAENPDQQPWQQTFVKGEGYKVFGKGFLSN</sequence>
<evidence type="ECO:0000313" key="3">
    <source>
        <dbReference type="EMBL" id="PYI25932.1"/>
    </source>
</evidence>
<dbReference type="CDD" id="cd05233">
    <property type="entry name" value="SDR_c"/>
    <property type="match status" value="1"/>
</dbReference>
<dbReference type="InterPro" id="IPR036291">
    <property type="entry name" value="NAD(P)-bd_dom_sf"/>
</dbReference>
<dbReference type="EMBL" id="KZ825619">
    <property type="protein sequence ID" value="PYI25932.1"/>
    <property type="molecule type" value="Genomic_DNA"/>
</dbReference>
<dbReference type="Gene3D" id="3.40.50.720">
    <property type="entry name" value="NAD(P)-binding Rossmann-like Domain"/>
    <property type="match status" value="1"/>
</dbReference>
<protein>
    <submittedName>
        <fullName evidence="3">Putative short chain type dehydrogenase</fullName>
    </submittedName>
</protein>
<dbReference type="GO" id="GO:0016491">
    <property type="term" value="F:oxidoreductase activity"/>
    <property type="evidence" value="ECO:0007669"/>
    <property type="project" value="UniProtKB-KW"/>
</dbReference>
<dbReference type="PANTHER" id="PTHR43669">
    <property type="entry name" value="5-KETO-D-GLUCONATE 5-REDUCTASE"/>
    <property type="match status" value="1"/>
</dbReference>
<evidence type="ECO:0000256" key="1">
    <source>
        <dbReference type="ARBA" id="ARBA00006484"/>
    </source>
</evidence>
<comment type="similarity">
    <text evidence="1">Belongs to the short-chain dehydrogenases/reductases (SDR) family.</text>
</comment>
<organism evidence="3 4">
    <name type="scientific">Aspergillus indologenus CBS 114.80</name>
    <dbReference type="NCBI Taxonomy" id="1450541"/>
    <lineage>
        <taxon>Eukaryota</taxon>
        <taxon>Fungi</taxon>
        <taxon>Dikarya</taxon>
        <taxon>Ascomycota</taxon>
        <taxon>Pezizomycotina</taxon>
        <taxon>Eurotiomycetes</taxon>
        <taxon>Eurotiomycetidae</taxon>
        <taxon>Eurotiales</taxon>
        <taxon>Aspergillaceae</taxon>
        <taxon>Aspergillus</taxon>
        <taxon>Aspergillus subgen. Circumdati</taxon>
    </lineage>
</organism>
<accession>A0A2V5HTB7</accession>
<reference evidence="3 4" key="1">
    <citation type="submission" date="2018-02" db="EMBL/GenBank/DDBJ databases">
        <title>The genomes of Aspergillus section Nigri reveals drivers in fungal speciation.</title>
        <authorList>
            <consortium name="DOE Joint Genome Institute"/>
            <person name="Vesth T.C."/>
            <person name="Nybo J."/>
            <person name="Theobald S."/>
            <person name="Brandl J."/>
            <person name="Frisvad J.C."/>
            <person name="Nielsen K.F."/>
            <person name="Lyhne E.K."/>
            <person name="Kogle M.E."/>
            <person name="Kuo A."/>
            <person name="Riley R."/>
            <person name="Clum A."/>
            <person name="Nolan M."/>
            <person name="Lipzen A."/>
            <person name="Salamov A."/>
            <person name="Henrissat B."/>
            <person name="Wiebenga A."/>
            <person name="De vries R.P."/>
            <person name="Grigoriev I.V."/>
            <person name="Mortensen U.H."/>
            <person name="Andersen M.R."/>
            <person name="Baker S.E."/>
        </authorList>
    </citation>
    <scope>NUCLEOTIDE SEQUENCE [LARGE SCALE GENOMIC DNA]</scope>
    <source>
        <strain evidence="3 4">CBS 114.80</strain>
    </source>
</reference>
<dbReference type="AlphaFoldDB" id="A0A2V5HTB7"/>
<dbReference type="PANTHER" id="PTHR43669:SF4">
    <property type="entry name" value="SHORT-CHAIN DEHYDROGENASE"/>
    <property type="match status" value="1"/>
</dbReference>
<evidence type="ECO:0000313" key="4">
    <source>
        <dbReference type="Proteomes" id="UP000248817"/>
    </source>
</evidence>
<dbReference type="Proteomes" id="UP000248817">
    <property type="component" value="Unassembled WGS sequence"/>
</dbReference>
<dbReference type="InterPro" id="IPR002347">
    <property type="entry name" value="SDR_fam"/>
</dbReference>
<keyword evidence="4" id="KW-1185">Reference proteome</keyword>